<reference evidence="1 2" key="1">
    <citation type="submission" date="2005-09" db="EMBL/GenBank/DDBJ databases">
        <authorList>
            <person name="Mural R.J."/>
            <person name="Li P.W."/>
            <person name="Adams M.D."/>
            <person name="Amanatides P.G."/>
            <person name="Baden-Tillson H."/>
            <person name="Barnstead M."/>
            <person name="Chin S.H."/>
            <person name="Dew I."/>
            <person name="Evans C.A."/>
            <person name="Ferriera S."/>
            <person name="Flanigan M."/>
            <person name="Fosler C."/>
            <person name="Glodek A."/>
            <person name="Gu Z."/>
            <person name="Holt R.A."/>
            <person name="Jennings D."/>
            <person name="Kraft C.L."/>
            <person name="Lu F."/>
            <person name="Nguyen T."/>
            <person name="Nusskern D.R."/>
            <person name="Pfannkoch C.M."/>
            <person name="Sitter C."/>
            <person name="Sutton G.G."/>
            <person name="Venter J.C."/>
            <person name="Wang Z."/>
            <person name="Woodage T."/>
            <person name="Zheng X.H."/>
            <person name="Zhong F."/>
        </authorList>
    </citation>
    <scope>NUCLEOTIDE SEQUENCE [LARGE SCALE GENOMIC DNA]</scope>
    <source>
        <strain>BN</strain>
        <strain evidence="2">Sprague-Dawley</strain>
    </source>
</reference>
<accession>A6IPA7</accession>
<dbReference type="Proteomes" id="UP000234681">
    <property type="component" value="Chromosome 9"/>
</dbReference>
<name>A6IPA7_RAT</name>
<organism evidence="1 2">
    <name type="scientific">Rattus norvegicus</name>
    <name type="common">Rat</name>
    <dbReference type="NCBI Taxonomy" id="10116"/>
    <lineage>
        <taxon>Eukaryota</taxon>
        <taxon>Metazoa</taxon>
        <taxon>Chordata</taxon>
        <taxon>Craniata</taxon>
        <taxon>Vertebrata</taxon>
        <taxon>Euteleostomi</taxon>
        <taxon>Mammalia</taxon>
        <taxon>Eutheria</taxon>
        <taxon>Euarchontoglires</taxon>
        <taxon>Glires</taxon>
        <taxon>Rodentia</taxon>
        <taxon>Myomorpha</taxon>
        <taxon>Muroidea</taxon>
        <taxon>Muridae</taxon>
        <taxon>Murinae</taxon>
        <taxon>Rattus</taxon>
    </lineage>
</organism>
<sequence>MSPNTCKSCTCVNVTLGLRGQSQEITGAHCLVIPAELMSSKSAQRLVSASTSGFSTHTHTHTHTHTCVHLFIHSCVHAHTHIHISHTHISPHMHTKDNKREQEICLSKSLVMRFFFKKISFNSPWKQ</sequence>
<evidence type="ECO:0000313" key="2">
    <source>
        <dbReference type="Proteomes" id="UP000234681"/>
    </source>
</evidence>
<protein>
    <submittedName>
        <fullName evidence="1">RCG63359</fullName>
    </submittedName>
</protein>
<dbReference type="EMBL" id="CH473965">
    <property type="protein sequence ID" value="EDL98953.1"/>
    <property type="molecule type" value="Genomic_DNA"/>
</dbReference>
<gene>
    <name evidence="1" type="ORF">rCG_63359</name>
</gene>
<dbReference type="AlphaFoldDB" id="A6IPA7"/>
<proteinExistence type="predicted"/>
<evidence type="ECO:0000313" key="1">
    <source>
        <dbReference type="EMBL" id="EDL98953.1"/>
    </source>
</evidence>